<dbReference type="InterPro" id="IPR000873">
    <property type="entry name" value="AMP-dep_synth/lig_dom"/>
</dbReference>
<evidence type="ECO:0000256" key="4">
    <source>
        <dbReference type="ARBA" id="ARBA00022840"/>
    </source>
</evidence>
<dbReference type="InterPro" id="IPR025110">
    <property type="entry name" value="AMP-bd_C"/>
</dbReference>
<protein>
    <submittedName>
        <fullName evidence="8">Acetoacetyl-CoA synthase</fullName>
        <ecNumber evidence="8">6.2.1.1</ecNumber>
    </submittedName>
</protein>
<dbReference type="Pfam" id="PF13193">
    <property type="entry name" value="AMP-binding_C"/>
    <property type="match status" value="1"/>
</dbReference>
<organism evidence="8 9">
    <name type="scientific">Azoarcus sp. (strain BH72)</name>
    <dbReference type="NCBI Taxonomy" id="418699"/>
    <lineage>
        <taxon>Bacteria</taxon>
        <taxon>Pseudomonadati</taxon>
        <taxon>Pseudomonadota</taxon>
        <taxon>Betaproteobacteria</taxon>
        <taxon>Rhodocyclales</taxon>
        <taxon>Zoogloeaceae</taxon>
        <taxon>Azoarcus</taxon>
    </lineage>
</organism>
<accession>A1K7G1</accession>
<dbReference type="InterPro" id="IPR045851">
    <property type="entry name" value="AMP-bd_C_sf"/>
</dbReference>
<reference evidence="8 9" key="1">
    <citation type="journal article" date="2006" name="Nat. Biotechnol.">
        <title>Complete genome of the mutualistic, N2-fixing grass endophyte Azoarcus sp. strain BH72.</title>
        <authorList>
            <person name="Krause A."/>
            <person name="Ramakumar A."/>
            <person name="Bartels D."/>
            <person name="Battistoni F."/>
            <person name="Bekel T."/>
            <person name="Boch J."/>
            <person name="Boehm M."/>
            <person name="Friedrich F."/>
            <person name="Hurek T."/>
            <person name="Krause L."/>
            <person name="Linke B."/>
            <person name="McHardy A.C."/>
            <person name="Sarkar A."/>
            <person name="Schneiker S."/>
            <person name="Syed A.A."/>
            <person name="Thauer R."/>
            <person name="Vorhoelter F.-J."/>
            <person name="Weidner S."/>
            <person name="Puehler A."/>
            <person name="Reinhold-Hurek B."/>
            <person name="Kaiser O."/>
            <person name="Goesmann A."/>
        </authorList>
    </citation>
    <scope>NUCLEOTIDE SEQUENCE [LARGE SCALE GENOMIC DNA]</scope>
    <source>
        <strain evidence="8 9">BH72</strain>
    </source>
</reference>
<evidence type="ECO:0000256" key="1">
    <source>
        <dbReference type="ARBA" id="ARBA00006432"/>
    </source>
</evidence>
<dbReference type="NCBIfam" id="TIGR01217">
    <property type="entry name" value="ac_ac_CoA_syn"/>
    <property type="match status" value="1"/>
</dbReference>
<dbReference type="InterPro" id="IPR005914">
    <property type="entry name" value="Acac_CoA_synth"/>
</dbReference>
<proteinExistence type="inferred from homology"/>
<feature type="domain" description="AMP-dependent synthetase/ligase" evidence="5">
    <location>
        <begin position="104"/>
        <end position="479"/>
    </location>
</feature>
<dbReference type="AlphaFoldDB" id="A1K7G1"/>
<dbReference type="Proteomes" id="UP000002588">
    <property type="component" value="Chromosome"/>
</dbReference>
<keyword evidence="3" id="KW-0547">Nucleotide-binding</keyword>
<evidence type="ECO:0000256" key="2">
    <source>
        <dbReference type="ARBA" id="ARBA00022598"/>
    </source>
</evidence>
<keyword evidence="9" id="KW-1185">Reference proteome</keyword>
<dbReference type="PANTHER" id="PTHR42921">
    <property type="entry name" value="ACETOACETYL-COA SYNTHETASE"/>
    <property type="match status" value="1"/>
</dbReference>
<evidence type="ECO:0000256" key="3">
    <source>
        <dbReference type="ARBA" id="ARBA00022741"/>
    </source>
</evidence>
<dbReference type="HOGENOM" id="CLU_000022_3_3_4"/>
<evidence type="ECO:0000313" key="9">
    <source>
        <dbReference type="Proteomes" id="UP000002588"/>
    </source>
</evidence>
<dbReference type="GO" id="GO:0005524">
    <property type="term" value="F:ATP binding"/>
    <property type="evidence" value="ECO:0007669"/>
    <property type="project" value="UniProtKB-KW"/>
</dbReference>
<dbReference type="Pfam" id="PF00501">
    <property type="entry name" value="AMP-binding"/>
    <property type="match status" value="1"/>
</dbReference>
<dbReference type="PROSITE" id="PS00455">
    <property type="entry name" value="AMP_BINDING"/>
    <property type="match status" value="1"/>
</dbReference>
<dbReference type="eggNOG" id="COG0365">
    <property type="taxonomic scope" value="Bacteria"/>
</dbReference>
<evidence type="ECO:0000259" key="7">
    <source>
        <dbReference type="Pfam" id="PF16177"/>
    </source>
</evidence>
<dbReference type="EC" id="6.2.1.1" evidence="8"/>
<evidence type="ECO:0000259" key="5">
    <source>
        <dbReference type="Pfam" id="PF00501"/>
    </source>
</evidence>
<dbReference type="Gene3D" id="3.30.300.30">
    <property type="match status" value="1"/>
</dbReference>
<dbReference type="InterPro" id="IPR042099">
    <property type="entry name" value="ANL_N_sf"/>
</dbReference>
<feature type="domain" description="AMP-binding enzyme C-terminal" evidence="6">
    <location>
        <begin position="551"/>
        <end position="623"/>
    </location>
</feature>
<dbReference type="KEGG" id="azo:azo2149"/>
<dbReference type="GO" id="GO:0030729">
    <property type="term" value="F:acetoacetate-CoA ligase activity"/>
    <property type="evidence" value="ECO:0007669"/>
    <property type="project" value="InterPro"/>
</dbReference>
<dbReference type="Pfam" id="PF16177">
    <property type="entry name" value="ACAS_N"/>
    <property type="match status" value="1"/>
</dbReference>
<evidence type="ECO:0000313" key="8">
    <source>
        <dbReference type="EMBL" id="CAL94766.1"/>
    </source>
</evidence>
<dbReference type="EMBL" id="AM406670">
    <property type="protein sequence ID" value="CAL94766.1"/>
    <property type="molecule type" value="Genomic_DNA"/>
</dbReference>
<dbReference type="GO" id="GO:0003987">
    <property type="term" value="F:acetate-CoA ligase activity"/>
    <property type="evidence" value="ECO:0007669"/>
    <property type="project" value="UniProtKB-EC"/>
</dbReference>
<dbReference type="InterPro" id="IPR020845">
    <property type="entry name" value="AMP-binding_CS"/>
</dbReference>
<dbReference type="GO" id="GO:0006629">
    <property type="term" value="P:lipid metabolic process"/>
    <property type="evidence" value="ECO:0007669"/>
    <property type="project" value="InterPro"/>
</dbReference>
<dbReference type="RefSeq" id="WP_011765880.1">
    <property type="nucleotide sequence ID" value="NC_008702.1"/>
</dbReference>
<gene>
    <name evidence="8" type="primary">acsA</name>
    <name evidence="8" type="ordered locus">azo2149</name>
</gene>
<evidence type="ECO:0000259" key="6">
    <source>
        <dbReference type="Pfam" id="PF13193"/>
    </source>
</evidence>
<sequence length="661" mass="73317">MNTTASQPDTPLWTPSAERIAAANMTAFRHTAERRWNIELPDYAALHAWSVDHPEQFWVSVWEDGDVVGKRGVRVLVDGDRMPGAQWFPDARLNFAQNLLRRRDGDDAVVFWGEDKVRDRLTHGELYRRVAQFSAALREQGVGKGDRVAAYMPNMPETLIAMLAAASIGAIFTSASPDFGVQGVLDRFGQTEPKVLLACDGYYYNGKMVDCLAKLGEIVPQLPSVERVVIVPYVHRDHALGGIPHARMYADFVAPHHAATEIGFEALPFSHPLYVMYSSGTTGVPKCIVHSAGGALLQHLKEHRLHCDVKPGDRVFYFTTCGWMMWNWLVSGLAAGATILLYDGSPFAADNRILFDYADAERMTHFGTSAKFIDAAAKFGLKPRETHSLATVRAMMSTGSPLVPEGFDYVYRDIKADLQLSSISGGTDILSCFVLGNPVLPVWRGEIQCRGLGLAVDVWDDEGRPVRGEKGELVCARPFPAMPVGFWRDEDGSKYRAAYFERFDNVWCHGDFCEITAHGGLIIYGRSDATLNPGGVRIGTAEIYRQVEKLHEVVESIVIGQDWPPQNPNDVRVVLFVKLRDGMTLDDTLADRIKRTIRDNTTPRHVPAKVLQVADIPRTKSGKIVELAVRNVVHGRAVKNQEALANPEALAHFRDRDELAG</sequence>
<dbReference type="NCBIfam" id="NF002937">
    <property type="entry name" value="PRK03584.1"/>
    <property type="match status" value="1"/>
</dbReference>
<dbReference type="Gene3D" id="3.40.50.12780">
    <property type="entry name" value="N-terminal domain of ligase-like"/>
    <property type="match status" value="1"/>
</dbReference>
<keyword evidence="2 8" id="KW-0436">Ligase</keyword>
<dbReference type="SUPFAM" id="SSF56801">
    <property type="entry name" value="Acetyl-CoA synthetase-like"/>
    <property type="match status" value="1"/>
</dbReference>
<dbReference type="InterPro" id="IPR032387">
    <property type="entry name" value="ACAS_N"/>
</dbReference>
<dbReference type="CDD" id="cd05943">
    <property type="entry name" value="AACS"/>
    <property type="match status" value="1"/>
</dbReference>
<keyword evidence="4" id="KW-0067">ATP-binding</keyword>
<dbReference type="PANTHER" id="PTHR42921:SF1">
    <property type="entry name" value="ACETOACETYL-COA SYNTHETASE"/>
    <property type="match status" value="1"/>
</dbReference>
<feature type="domain" description="Acetyl-coenzyme A synthetase N-terminal" evidence="7">
    <location>
        <begin position="43"/>
        <end position="98"/>
    </location>
</feature>
<dbReference type="STRING" id="62928.azo2149"/>
<name>A1K7G1_AZOSB</name>
<comment type="similarity">
    <text evidence="1">Belongs to the ATP-dependent AMP-binding enzyme family.</text>
</comment>